<proteinExistence type="predicted"/>
<accession>A0A0C3B9D1</accession>
<dbReference type="HOGENOM" id="CLU_2905583_0_0_1"/>
<evidence type="ECO:0000313" key="2">
    <source>
        <dbReference type="Proteomes" id="UP000054097"/>
    </source>
</evidence>
<sequence>MVFVPFPSLSTGYERVACDCTGLWPIMTHRHSGPKVWGFLGLGLGGPWVGGYISPFPLVAVP</sequence>
<dbReference type="AlphaFoldDB" id="A0A0C3B9D1"/>
<name>A0A0C3B9D1_SERVB</name>
<dbReference type="EMBL" id="KN824295">
    <property type="protein sequence ID" value="KIM28056.1"/>
    <property type="molecule type" value="Genomic_DNA"/>
</dbReference>
<protein>
    <submittedName>
        <fullName evidence="1">Uncharacterized protein</fullName>
    </submittedName>
</protein>
<reference evidence="2" key="2">
    <citation type="submission" date="2015-01" db="EMBL/GenBank/DDBJ databases">
        <title>Evolutionary Origins and Diversification of the Mycorrhizal Mutualists.</title>
        <authorList>
            <consortium name="DOE Joint Genome Institute"/>
            <consortium name="Mycorrhizal Genomics Consortium"/>
            <person name="Kohler A."/>
            <person name="Kuo A."/>
            <person name="Nagy L.G."/>
            <person name="Floudas D."/>
            <person name="Copeland A."/>
            <person name="Barry K.W."/>
            <person name="Cichocki N."/>
            <person name="Veneault-Fourrey C."/>
            <person name="LaButti K."/>
            <person name="Lindquist E.A."/>
            <person name="Lipzen A."/>
            <person name="Lundell T."/>
            <person name="Morin E."/>
            <person name="Murat C."/>
            <person name="Riley R."/>
            <person name="Ohm R."/>
            <person name="Sun H."/>
            <person name="Tunlid A."/>
            <person name="Henrissat B."/>
            <person name="Grigoriev I.V."/>
            <person name="Hibbett D.S."/>
            <person name="Martin F."/>
        </authorList>
    </citation>
    <scope>NUCLEOTIDE SEQUENCE [LARGE SCALE GENOMIC DNA]</scope>
    <source>
        <strain evidence="2">MAFF 305830</strain>
    </source>
</reference>
<keyword evidence="2" id="KW-1185">Reference proteome</keyword>
<organism evidence="1 2">
    <name type="scientific">Serendipita vermifera MAFF 305830</name>
    <dbReference type="NCBI Taxonomy" id="933852"/>
    <lineage>
        <taxon>Eukaryota</taxon>
        <taxon>Fungi</taxon>
        <taxon>Dikarya</taxon>
        <taxon>Basidiomycota</taxon>
        <taxon>Agaricomycotina</taxon>
        <taxon>Agaricomycetes</taxon>
        <taxon>Sebacinales</taxon>
        <taxon>Serendipitaceae</taxon>
        <taxon>Serendipita</taxon>
    </lineage>
</organism>
<evidence type="ECO:0000313" key="1">
    <source>
        <dbReference type="EMBL" id="KIM28056.1"/>
    </source>
</evidence>
<dbReference type="Proteomes" id="UP000054097">
    <property type="component" value="Unassembled WGS sequence"/>
</dbReference>
<gene>
    <name evidence="1" type="ORF">M408DRAFT_329706</name>
</gene>
<reference evidence="1 2" key="1">
    <citation type="submission" date="2014-04" db="EMBL/GenBank/DDBJ databases">
        <authorList>
            <consortium name="DOE Joint Genome Institute"/>
            <person name="Kuo A."/>
            <person name="Zuccaro A."/>
            <person name="Kohler A."/>
            <person name="Nagy L.G."/>
            <person name="Floudas D."/>
            <person name="Copeland A."/>
            <person name="Barry K.W."/>
            <person name="Cichocki N."/>
            <person name="Veneault-Fourrey C."/>
            <person name="LaButti K."/>
            <person name="Lindquist E.A."/>
            <person name="Lipzen A."/>
            <person name="Lundell T."/>
            <person name="Morin E."/>
            <person name="Murat C."/>
            <person name="Sun H."/>
            <person name="Tunlid A."/>
            <person name="Henrissat B."/>
            <person name="Grigoriev I.V."/>
            <person name="Hibbett D.S."/>
            <person name="Martin F."/>
            <person name="Nordberg H.P."/>
            <person name="Cantor M.N."/>
            <person name="Hua S.X."/>
        </authorList>
    </citation>
    <scope>NUCLEOTIDE SEQUENCE [LARGE SCALE GENOMIC DNA]</scope>
    <source>
        <strain evidence="1 2">MAFF 305830</strain>
    </source>
</reference>